<dbReference type="InterPro" id="IPR001245">
    <property type="entry name" value="Ser-Thr/Tyr_kinase_cat_dom"/>
</dbReference>
<gene>
    <name evidence="2" type="ORF">QCA50_011418</name>
</gene>
<dbReference type="Pfam" id="PF07714">
    <property type="entry name" value="PK_Tyr_Ser-Thr"/>
    <property type="match status" value="1"/>
</dbReference>
<evidence type="ECO:0000313" key="2">
    <source>
        <dbReference type="EMBL" id="KAK7685551.1"/>
    </source>
</evidence>
<name>A0AAW0FXC1_9APHY</name>
<comment type="caution">
    <text evidence="2">The sequence shown here is derived from an EMBL/GenBank/DDBJ whole genome shotgun (WGS) entry which is preliminary data.</text>
</comment>
<dbReference type="AlphaFoldDB" id="A0AAW0FXC1"/>
<keyword evidence="3" id="KW-1185">Reference proteome</keyword>
<dbReference type="Gene3D" id="1.10.510.10">
    <property type="entry name" value="Transferase(Phosphotransferase) domain 1"/>
    <property type="match status" value="1"/>
</dbReference>
<protein>
    <recommendedName>
        <fullName evidence="1">Protein kinase domain-containing protein</fullName>
    </recommendedName>
</protein>
<dbReference type="SUPFAM" id="SSF56112">
    <property type="entry name" value="Protein kinase-like (PK-like)"/>
    <property type="match status" value="1"/>
</dbReference>
<accession>A0AAW0FXC1</accession>
<dbReference type="GO" id="GO:0004674">
    <property type="term" value="F:protein serine/threonine kinase activity"/>
    <property type="evidence" value="ECO:0007669"/>
    <property type="project" value="TreeGrafter"/>
</dbReference>
<dbReference type="InterPro" id="IPR011009">
    <property type="entry name" value="Kinase-like_dom_sf"/>
</dbReference>
<dbReference type="InterPro" id="IPR051681">
    <property type="entry name" value="Ser/Thr_Kinases-Pseudokinases"/>
</dbReference>
<sequence>MPTLSTLAMQTRKAGLRLLTSIVGMLHSLLTIHTFRTSKGTGNDNVASETEYLEGITAQRALDVIQKFLDDNPLAITGDGDAISSGAIMLATAVKLSQQSRKLPTSFKLPIKVKPFSIPRRGGSHTDIFLNRYRGNKVAVKRVRTYTSDWGLSPEEKEAVRHDIFVACLQWRQLRHQNILPLHGIIGLAGAAYVIPWRERGNIRYYINNASPEPDTSQRMKWMSDIANGLLFLHKNHRFHGNLRSEKILISDDGVAQLTDLEMSSFTKYWSEHRIQGKYLGIRWMAPEVLKGANRSPSSDVFSFGLVCIEIFTGNVPFPQVICTEACRQMMNGERPDRPETMPDECWHLVKQCLDVRSLSQTYHGYVRSPINASVSIESGEVGSLG</sequence>
<organism evidence="2 3">
    <name type="scientific">Cerrena zonata</name>
    <dbReference type="NCBI Taxonomy" id="2478898"/>
    <lineage>
        <taxon>Eukaryota</taxon>
        <taxon>Fungi</taxon>
        <taxon>Dikarya</taxon>
        <taxon>Basidiomycota</taxon>
        <taxon>Agaricomycotina</taxon>
        <taxon>Agaricomycetes</taxon>
        <taxon>Polyporales</taxon>
        <taxon>Cerrenaceae</taxon>
        <taxon>Cerrena</taxon>
    </lineage>
</organism>
<evidence type="ECO:0000313" key="3">
    <source>
        <dbReference type="Proteomes" id="UP001385951"/>
    </source>
</evidence>
<dbReference type="InterPro" id="IPR000719">
    <property type="entry name" value="Prot_kinase_dom"/>
</dbReference>
<feature type="domain" description="Protein kinase" evidence="1">
    <location>
        <begin position="114"/>
        <end position="375"/>
    </location>
</feature>
<proteinExistence type="predicted"/>
<evidence type="ECO:0000259" key="1">
    <source>
        <dbReference type="PROSITE" id="PS50011"/>
    </source>
</evidence>
<dbReference type="EMBL" id="JASBNA010000020">
    <property type="protein sequence ID" value="KAK7685551.1"/>
    <property type="molecule type" value="Genomic_DNA"/>
</dbReference>
<reference evidence="2 3" key="1">
    <citation type="submission" date="2022-09" db="EMBL/GenBank/DDBJ databases">
        <authorList>
            <person name="Palmer J.M."/>
        </authorList>
    </citation>
    <scope>NUCLEOTIDE SEQUENCE [LARGE SCALE GENOMIC DNA]</scope>
    <source>
        <strain evidence="2 3">DSM 7382</strain>
    </source>
</reference>
<dbReference type="Proteomes" id="UP001385951">
    <property type="component" value="Unassembled WGS sequence"/>
</dbReference>
<dbReference type="GO" id="GO:0005524">
    <property type="term" value="F:ATP binding"/>
    <property type="evidence" value="ECO:0007669"/>
    <property type="project" value="InterPro"/>
</dbReference>
<dbReference type="PANTHER" id="PTHR44329">
    <property type="entry name" value="SERINE/THREONINE-PROTEIN KINASE TNNI3K-RELATED"/>
    <property type="match status" value="1"/>
</dbReference>
<dbReference type="PANTHER" id="PTHR44329:SF214">
    <property type="entry name" value="PROTEIN KINASE DOMAIN-CONTAINING PROTEIN"/>
    <property type="match status" value="1"/>
</dbReference>
<dbReference type="PROSITE" id="PS50011">
    <property type="entry name" value="PROTEIN_KINASE_DOM"/>
    <property type="match status" value="1"/>
</dbReference>